<feature type="coiled-coil region" evidence="2">
    <location>
        <begin position="439"/>
        <end position="480"/>
    </location>
</feature>
<dbReference type="OrthoDB" id="3267956at2759"/>
<dbReference type="GO" id="GO:0005737">
    <property type="term" value="C:cytoplasm"/>
    <property type="evidence" value="ECO:0007669"/>
    <property type="project" value="UniProtKB-ARBA"/>
</dbReference>
<dbReference type="PROSITE" id="PS50158">
    <property type="entry name" value="ZF_CCHC"/>
    <property type="match status" value="1"/>
</dbReference>
<protein>
    <submittedName>
        <fullName evidence="7">CCHC-type domain-containing protein</fullName>
    </submittedName>
</protein>
<accession>A0A3P8FRG5</accession>
<evidence type="ECO:0000256" key="3">
    <source>
        <dbReference type="SAM" id="MobiDB-lite"/>
    </source>
</evidence>
<dbReference type="Gene3D" id="4.10.60.10">
    <property type="entry name" value="Zinc finger, CCHC-type"/>
    <property type="match status" value="1"/>
</dbReference>
<dbReference type="Proteomes" id="UP000050761">
    <property type="component" value="Unassembled WGS sequence"/>
</dbReference>
<feature type="compositionally biased region" description="Basic and acidic residues" evidence="3">
    <location>
        <begin position="319"/>
        <end position="339"/>
    </location>
</feature>
<keyword evidence="1" id="KW-0862">Zinc</keyword>
<dbReference type="Pfam" id="PF00098">
    <property type="entry name" value="zf-CCHC"/>
    <property type="match status" value="1"/>
</dbReference>
<feature type="compositionally biased region" description="Polar residues" evidence="3">
    <location>
        <begin position="343"/>
        <end position="360"/>
    </location>
</feature>
<dbReference type="GO" id="GO:0008270">
    <property type="term" value="F:zinc ion binding"/>
    <property type="evidence" value="ECO:0007669"/>
    <property type="project" value="UniProtKB-KW"/>
</dbReference>
<dbReference type="GO" id="GO:0003676">
    <property type="term" value="F:nucleic acid binding"/>
    <property type="evidence" value="ECO:0007669"/>
    <property type="project" value="InterPro"/>
</dbReference>
<feature type="domain" description="CCHC-type" evidence="4">
    <location>
        <begin position="374"/>
        <end position="389"/>
    </location>
</feature>
<evidence type="ECO:0000256" key="1">
    <source>
        <dbReference type="PROSITE-ProRule" id="PRU00047"/>
    </source>
</evidence>
<keyword evidence="1" id="KW-0863">Zinc-finger</keyword>
<evidence type="ECO:0000313" key="5">
    <source>
        <dbReference type="EMBL" id="VDP25689.1"/>
    </source>
</evidence>
<keyword evidence="1" id="KW-0479">Metal-binding</keyword>
<dbReference type="EMBL" id="UZAH01033035">
    <property type="protein sequence ID" value="VDP25689.1"/>
    <property type="molecule type" value="Genomic_DNA"/>
</dbReference>
<evidence type="ECO:0000256" key="2">
    <source>
        <dbReference type="SAM" id="Coils"/>
    </source>
</evidence>
<organism evidence="6 7">
    <name type="scientific">Heligmosomoides polygyrus</name>
    <name type="common">Parasitic roundworm</name>
    <dbReference type="NCBI Taxonomy" id="6339"/>
    <lineage>
        <taxon>Eukaryota</taxon>
        <taxon>Metazoa</taxon>
        <taxon>Ecdysozoa</taxon>
        <taxon>Nematoda</taxon>
        <taxon>Chromadorea</taxon>
        <taxon>Rhabditida</taxon>
        <taxon>Rhabditina</taxon>
        <taxon>Rhabditomorpha</taxon>
        <taxon>Strongyloidea</taxon>
        <taxon>Heligmosomidae</taxon>
        <taxon>Heligmosomoides</taxon>
    </lineage>
</organism>
<feature type="compositionally biased region" description="Basic and acidic residues" evidence="3">
    <location>
        <begin position="394"/>
        <end position="411"/>
    </location>
</feature>
<gene>
    <name evidence="5" type="ORF">HPBE_LOCUS21469</name>
</gene>
<dbReference type="GO" id="GO:0019899">
    <property type="term" value="F:enzyme binding"/>
    <property type="evidence" value="ECO:0007669"/>
    <property type="project" value="UniProtKB-ARBA"/>
</dbReference>
<proteinExistence type="predicted"/>
<evidence type="ECO:0000313" key="7">
    <source>
        <dbReference type="WBParaSite" id="HPBE_0002147001-mRNA-1"/>
    </source>
</evidence>
<dbReference type="InterPro" id="IPR036875">
    <property type="entry name" value="Znf_CCHC_sf"/>
</dbReference>
<evidence type="ECO:0000259" key="4">
    <source>
        <dbReference type="PROSITE" id="PS50158"/>
    </source>
</evidence>
<dbReference type="WBParaSite" id="HPBE_0002147001-mRNA-1">
    <property type="protein sequence ID" value="HPBE_0002147001-mRNA-1"/>
    <property type="gene ID" value="HPBE_0002147001"/>
</dbReference>
<dbReference type="AlphaFoldDB" id="A0A183GG89"/>
<dbReference type="InterPro" id="IPR001878">
    <property type="entry name" value="Znf_CCHC"/>
</dbReference>
<evidence type="ECO:0000313" key="6">
    <source>
        <dbReference type="Proteomes" id="UP000050761"/>
    </source>
</evidence>
<dbReference type="SMART" id="SM00343">
    <property type="entry name" value="ZnF_C2HC"/>
    <property type="match status" value="1"/>
</dbReference>
<dbReference type="SUPFAM" id="SSF57756">
    <property type="entry name" value="Retrovirus zinc finger-like domains"/>
    <property type="match status" value="1"/>
</dbReference>
<keyword evidence="6" id="KW-1185">Reference proteome</keyword>
<reference evidence="5 6" key="1">
    <citation type="submission" date="2018-11" db="EMBL/GenBank/DDBJ databases">
        <authorList>
            <consortium name="Pathogen Informatics"/>
        </authorList>
    </citation>
    <scope>NUCLEOTIDE SEQUENCE [LARGE SCALE GENOMIC DNA]</scope>
</reference>
<feature type="region of interest" description="Disordered" evidence="3">
    <location>
        <begin position="319"/>
        <end position="435"/>
    </location>
</feature>
<name>A0A183GG89_HELPZ</name>
<sequence length="743" mass="82133">MKGRTRGILTSDVALQGMGPFTSPGYRALAASGAPWGRSAPYGTGRPIDGLGRAPPSAAAIPLDDADDAQWCAVLFELQFVFYGPDYFEDGTDHAHPSSGHLAVSRRYLRQLNQVLKGQRTLNEHVNEGNTEIAQRLNETFQTMGQRTPIVAVLSDQAPSLLMAPFSGSGDQGMHLSFWLRQLEDLLHIRPVPPTDEQKAYFLIAHLSGTPAEVLSPSETGRVQAGAHGNDYSFRGPSQDFGKISYGRTRYRTQNELALAEFVSRLRGDIRSFVRMHNPTTLDEALEKARLVEQVLTEAAADRLLHSAQPIVEVHALDHGHSPRRPEFDHAYQRPEQVRRYRPQTNNQRVTFQSQGGNQRRSFRQEAPRRSDQCYNCGGTGHFSRQCPSPPVGPRRDNRSTGRSPNFRERSNQQSYGPRQNARMMPCVPTAPPTKQVRLDDATERLQELSLAVDRTKSELEQSKAQIAALRQRNEELASSAFRTNPTLTMRNLLGRQDVDATHLGNGFVQIRRCIPLPMAAIRLLPFNSSCFEYPRVELSLPSGSKWQAFLNSATGVISSAAPAADCASTSPFYLLANGSLISEIAANNQLQEMWIAAEHERLIDHVTPMDTPRTRTDTALSQIFTFVVKELPLPIPPTPEPPLEIAVRAAETVILQPGSETMVLCYVADVSRNLGPMMSLGNVLNSEAVFVAPAVFRSVEPRLLLSNPSPAVQVVYKDQRLATAEPLQVAQDGSLVEIQPCF</sequence>
<reference evidence="7" key="2">
    <citation type="submission" date="2019-09" db="UniProtKB">
        <authorList>
            <consortium name="WormBaseParasite"/>
        </authorList>
    </citation>
    <scope>IDENTIFICATION</scope>
</reference>
<accession>A0A183GG89</accession>
<keyword evidence="2" id="KW-0175">Coiled coil</keyword>
<feature type="compositionally biased region" description="Basic and acidic residues" evidence="3">
    <location>
        <begin position="363"/>
        <end position="372"/>
    </location>
</feature>